<dbReference type="Proteomes" id="UP001163603">
    <property type="component" value="Chromosome 10"/>
</dbReference>
<name>A0ACC0XY85_9ROSI</name>
<evidence type="ECO:0000313" key="1">
    <source>
        <dbReference type="EMBL" id="KAJ0026202.1"/>
    </source>
</evidence>
<sequence length="117" mass="12919">MGVLGDSQIDGGGGGGGGYGLWGGCFRGLVRRKQVDSMHTKVGRHHQLAKDLSVLHLIAIACSASHTTFCCFKRLVFSYPSKRFAFVKFRCGLVDPQFLVCWLNNWSRSVYFSWNGG</sequence>
<dbReference type="EMBL" id="CM047745">
    <property type="protein sequence ID" value="KAJ0026202.1"/>
    <property type="molecule type" value="Genomic_DNA"/>
</dbReference>
<gene>
    <name evidence="1" type="ORF">Pint_08366</name>
</gene>
<reference evidence="2" key="1">
    <citation type="journal article" date="2023" name="G3 (Bethesda)">
        <title>Genome assembly and association tests identify interacting loci associated with vigor, precocity, and sex in interspecific pistachio rootstocks.</title>
        <authorList>
            <person name="Palmer W."/>
            <person name="Jacygrad E."/>
            <person name="Sagayaradj S."/>
            <person name="Cavanaugh K."/>
            <person name="Han R."/>
            <person name="Bertier L."/>
            <person name="Beede B."/>
            <person name="Kafkas S."/>
            <person name="Golino D."/>
            <person name="Preece J."/>
            <person name="Michelmore R."/>
        </authorList>
    </citation>
    <scope>NUCLEOTIDE SEQUENCE [LARGE SCALE GENOMIC DNA]</scope>
</reference>
<organism evidence="1 2">
    <name type="scientific">Pistacia integerrima</name>
    <dbReference type="NCBI Taxonomy" id="434235"/>
    <lineage>
        <taxon>Eukaryota</taxon>
        <taxon>Viridiplantae</taxon>
        <taxon>Streptophyta</taxon>
        <taxon>Embryophyta</taxon>
        <taxon>Tracheophyta</taxon>
        <taxon>Spermatophyta</taxon>
        <taxon>Magnoliopsida</taxon>
        <taxon>eudicotyledons</taxon>
        <taxon>Gunneridae</taxon>
        <taxon>Pentapetalae</taxon>
        <taxon>rosids</taxon>
        <taxon>malvids</taxon>
        <taxon>Sapindales</taxon>
        <taxon>Anacardiaceae</taxon>
        <taxon>Pistacia</taxon>
    </lineage>
</organism>
<protein>
    <submittedName>
        <fullName evidence="1">Uncharacterized protein</fullName>
    </submittedName>
</protein>
<accession>A0ACC0XY85</accession>
<keyword evidence="2" id="KW-1185">Reference proteome</keyword>
<evidence type="ECO:0000313" key="2">
    <source>
        <dbReference type="Proteomes" id="UP001163603"/>
    </source>
</evidence>
<comment type="caution">
    <text evidence="1">The sequence shown here is derived from an EMBL/GenBank/DDBJ whole genome shotgun (WGS) entry which is preliminary data.</text>
</comment>
<proteinExistence type="predicted"/>